<name>Q8X4A5_ECO57</name>
<reference evidence="1 2" key="1">
    <citation type="journal article" date="2001" name="Nature">
        <title>Genome sequence of enterohaemorrhagic Escherichia coli O157:H7.</title>
        <authorList>
            <person name="Perna N.T."/>
            <person name="Plunkett G.III."/>
            <person name="Burland V."/>
            <person name="Mau B."/>
            <person name="Glasner J.D."/>
            <person name="Rose D.J."/>
            <person name="Mayhew G.F."/>
            <person name="Evans P.S."/>
            <person name="Gregor J."/>
            <person name="Kirkpatrick H.A."/>
            <person name="Posfai G."/>
            <person name="Hackett J."/>
            <person name="Klink S."/>
            <person name="Boutin A."/>
            <person name="Shao Y."/>
            <person name="Miller L."/>
            <person name="Grotbeck E.J."/>
            <person name="Davis N.W."/>
            <person name="Lim A."/>
            <person name="Dimalanta E."/>
            <person name="Potamousis K."/>
            <person name="Apodaca J."/>
            <person name="Anantharaman T.S."/>
            <person name="Lin J."/>
            <person name="Yen G."/>
            <person name="Schwartz D.C."/>
            <person name="Welch R.A."/>
            <person name="Blattner F.R."/>
        </authorList>
    </citation>
    <scope>NUCLEOTIDE SEQUENCE [LARGE SCALE GENOMIC DNA]</scope>
    <source>
        <strain evidence="2">O157:H7 / EDL933 / ATCC 700927 / EHEC</strain>
    </source>
</reference>
<sequence length="17" mass="2098">MFFDKSTDDFFITYYSA</sequence>
<dbReference type="PIR" id="C85956">
    <property type="entry name" value="C85956"/>
</dbReference>
<dbReference type="EMBL" id="AE005174">
    <property type="protein sequence ID" value="AAG58111.1"/>
    <property type="molecule type" value="Genomic_DNA"/>
</dbReference>
<accession>Q8X4A5</accession>
<dbReference type="Proteomes" id="UP000002519">
    <property type="component" value="Chromosome"/>
</dbReference>
<proteinExistence type="predicted"/>
<protein>
    <submittedName>
        <fullName evidence="1">Uncharacterized protein</fullName>
    </submittedName>
</protein>
<organism evidence="1 2">
    <name type="scientific">Escherichia coli O157:H7</name>
    <dbReference type="NCBI Taxonomy" id="83334"/>
    <lineage>
        <taxon>Bacteria</taxon>
        <taxon>Pseudomonadati</taxon>
        <taxon>Pseudomonadota</taxon>
        <taxon>Gammaproteobacteria</taxon>
        <taxon>Enterobacterales</taxon>
        <taxon>Enterobacteriaceae</taxon>
        <taxon>Escherichia</taxon>
    </lineage>
</organism>
<evidence type="ECO:0000313" key="2">
    <source>
        <dbReference type="Proteomes" id="UP000002519"/>
    </source>
</evidence>
<evidence type="ECO:0000313" key="1">
    <source>
        <dbReference type="EMBL" id="AAG58111.1"/>
    </source>
</evidence>
<dbReference type="KEGG" id="ece:Z4327"/>
<dbReference type="AlphaFoldDB" id="Q8X4A5"/>
<gene>
    <name evidence="1" type="ordered locus">Z4327</name>
</gene>